<dbReference type="AlphaFoldDB" id="Z9JNH4"/>
<dbReference type="SUPFAM" id="SSF46689">
    <property type="entry name" value="Homeodomain-like"/>
    <property type="match status" value="1"/>
</dbReference>
<dbReference type="OrthoDB" id="3472897at2"/>
<dbReference type="eggNOG" id="COG1309">
    <property type="taxonomic scope" value="Bacteria"/>
</dbReference>
<dbReference type="InterPro" id="IPR036271">
    <property type="entry name" value="Tet_transcr_reg_TetR-rel_C_sf"/>
</dbReference>
<organism evidence="6 7">
    <name type="scientific">Brachybacterium phenoliresistens</name>
    <dbReference type="NCBI Taxonomy" id="396014"/>
    <lineage>
        <taxon>Bacteria</taxon>
        <taxon>Bacillati</taxon>
        <taxon>Actinomycetota</taxon>
        <taxon>Actinomycetes</taxon>
        <taxon>Micrococcales</taxon>
        <taxon>Dermabacteraceae</taxon>
        <taxon>Brachybacterium</taxon>
    </lineage>
</organism>
<evidence type="ECO:0000256" key="2">
    <source>
        <dbReference type="ARBA" id="ARBA00023125"/>
    </source>
</evidence>
<dbReference type="InterPro" id="IPR001647">
    <property type="entry name" value="HTH_TetR"/>
</dbReference>
<reference evidence="6 7" key="1">
    <citation type="submission" date="2014-02" db="EMBL/GenBank/DDBJ databases">
        <title>Genome sequence of Brachybacterium phenoliresistens strain W13A50.</title>
        <authorList>
            <person name="Wang X."/>
        </authorList>
    </citation>
    <scope>NUCLEOTIDE SEQUENCE [LARGE SCALE GENOMIC DNA]</scope>
    <source>
        <strain evidence="6 7">W13A50</strain>
    </source>
</reference>
<sequence length="191" mass="20510">MQNDTRERLLDAAAAVIRRDGLARATTRLIAREAGCSEALLYKYFPDKQEMFLRVLTERAPRISEPAELLGRATVRENLELLVTQLYAFYRESFPMAASIFSDSALLAAHRAGMHAQGGGPHGPHALVAAYLEAEQEAGRIAAGVDVDALARLLVGGALHEAFLAAYAGEDREAGADLARRLVDALAGVPA</sequence>
<feature type="DNA-binding region" description="H-T-H motif" evidence="4">
    <location>
        <begin position="26"/>
        <end position="45"/>
    </location>
</feature>
<dbReference type="STRING" id="396014.BF93_09930"/>
<gene>
    <name evidence="6" type="ORF">BF93_09930</name>
</gene>
<evidence type="ECO:0000259" key="5">
    <source>
        <dbReference type="PROSITE" id="PS50977"/>
    </source>
</evidence>
<dbReference type="EMBL" id="JDYK01000026">
    <property type="protein sequence ID" value="EWS79734.1"/>
    <property type="molecule type" value="Genomic_DNA"/>
</dbReference>
<dbReference type="PATRIC" id="fig|396014.3.peg.3482"/>
<keyword evidence="7" id="KW-1185">Reference proteome</keyword>
<dbReference type="RefSeq" id="WP_038374413.1">
    <property type="nucleotide sequence ID" value="NZ_BAAAOW010000001.1"/>
</dbReference>
<dbReference type="Proteomes" id="UP000023067">
    <property type="component" value="Unassembled WGS sequence"/>
</dbReference>
<keyword evidence="1" id="KW-0805">Transcription regulation</keyword>
<accession>Z9JNH4</accession>
<dbReference type="Gene3D" id="1.10.10.60">
    <property type="entry name" value="Homeodomain-like"/>
    <property type="match status" value="1"/>
</dbReference>
<evidence type="ECO:0000256" key="4">
    <source>
        <dbReference type="PROSITE-ProRule" id="PRU00335"/>
    </source>
</evidence>
<dbReference type="HOGENOM" id="CLU_069356_26_0_11"/>
<dbReference type="InterPro" id="IPR050109">
    <property type="entry name" value="HTH-type_TetR-like_transc_reg"/>
</dbReference>
<evidence type="ECO:0000313" key="6">
    <source>
        <dbReference type="EMBL" id="EWS79734.1"/>
    </source>
</evidence>
<keyword evidence="3" id="KW-0804">Transcription</keyword>
<keyword evidence="2 4" id="KW-0238">DNA-binding</keyword>
<dbReference type="PROSITE" id="PS50977">
    <property type="entry name" value="HTH_TETR_2"/>
    <property type="match status" value="1"/>
</dbReference>
<dbReference type="PRINTS" id="PR00455">
    <property type="entry name" value="HTHTETR"/>
</dbReference>
<feature type="domain" description="HTH tetR-type" evidence="5">
    <location>
        <begin position="3"/>
        <end position="63"/>
    </location>
</feature>
<name>Z9JNH4_9MICO</name>
<evidence type="ECO:0000256" key="3">
    <source>
        <dbReference type="ARBA" id="ARBA00023163"/>
    </source>
</evidence>
<evidence type="ECO:0000313" key="7">
    <source>
        <dbReference type="Proteomes" id="UP000023067"/>
    </source>
</evidence>
<dbReference type="PANTHER" id="PTHR30055:SF234">
    <property type="entry name" value="HTH-TYPE TRANSCRIPTIONAL REGULATOR BETI"/>
    <property type="match status" value="1"/>
</dbReference>
<dbReference type="InterPro" id="IPR009057">
    <property type="entry name" value="Homeodomain-like_sf"/>
</dbReference>
<dbReference type="Pfam" id="PF00440">
    <property type="entry name" value="TetR_N"/>
    <property type="match status" value="1"/>
</dbReference>
<dbReference type="PANTHER" id="PTHR30055">
    <property type="entry name" value="HTH-TYPE TRANSCRIPTIONAL REGULATOR RUTR"/>
    <property type="match status" value="1"/>
</dbReference>
<dbReference type="GO" id="GO:0000976">
    <property type="term" value="F:transcription cis-regulatory region binding"/>
    <property type="evidence" value="ECO:0007669"/>
    <property type="project" value="TreeGrafter"/>
</dbReference>
<dbReference type="Gene3D" id="1.10.357.10">
    <property type="entry name" value="Tetracycline Repressor, domain 2"/>
    <property type="match status" value="1"/>
</dbReference>
<proteinExistence type="predicted"/>
<dbReference type="SUPFAM" id="SSF48498">
    <property type="entry name" value="Tetracyclin repressor-like, C-terminal domain"/>
    <property type="match status" value="1"/>
</dbReference>
<dbReference type="GO" id="GO:0003700">
    <property type="term" value="F:DNA-binding transcription factor activity"/>
    <property type="evidence" value="ECO:0007669"/>
    <property type="project" value="TreeGrafter"/>
</dbReference>
<evidence type="ECO:0000256" key="1">
    <source>
        <dbReference type="ARBA" id="ARBA00023015"/>
    </source>
</evidence>
<comment type="caution">
    <text evidence="6">The sequence shown here is derived from an EMBL/GenBank/DDBJ whole genome shotgun (WGS) entry which is preliminary data.</text>
</comment>
<protein>
    <submittedName>
        <fullName evidence="6">TetR family transcriptional regulator</fullName>
    </submittedName>
</protein>